<dbReference type="RefSeq" id="XP_002911313.1">
    <property type="nucleotide sequence ID" value="XM_002911267.1"/>
</dbReference>
<sequence length="73" mass="8149">MVGYCIQGSEKIDSQRRSQKAGRLENAIGWYHSHPGYGCWLSEIDVNTQMTTHRGCLAGDFGITLENQVSQMS</sequence>
<dbReference type="HOGENOM" id="CLU_2704705_0_0_1"/>
<feature type="domain" description="MPN" evidence="1">
    <location>
        <begin position="1"/>
        <end position="73"/>
    </location>
</feature>
<organism evidence="2 3">
    <name type="scientific">Coprinopsis cinerea (strain Okayama-7 / 130 / ATCC MYA-4618 / FGSC 9003)</name>
    <name type="common">Inky cap fungus</name>
    <name type="synonym">Hormographiella aspergillata</name>
    <dbReference type="NCBI Taxonomy" id="240176"/>
    <lineage>
        <taxon>Eukaryota</taxon>
        <taxon>Fungi</taxon>
        <taxon>Dikarya</taxon>
        <taxon>Basidiomycota</taxon>
        <taxon>Agaricomycotina</taxon>
        <taxon>Agaricomycetes</taxon>
        <taxon>Agaricomycetidae</taxon>
        <taxon>Agaricales</taxon>
        <taxon>Agaricineae</taxon>
        <taxon>Psathyrellaceae</taxon>
        <taxon>Coprinopsis</taxon>
    </lineage>
</organism>
<protein>
    <recommendedName>
        <fullName evidence="1">MPN domain-containing protein</fullName>
    </recommendedName>
</protein>
<gene>
    <name evidence="2" type="ORF">CC1G_14743</name>
</gene>
<dbReference type="PROSITE" id="PS50249">
    <property type="entry name" value="MPN"/>
    <property type="match status" value="1"/>
</dbReference>
<dbReference type="Pfam" id="PF01398">
    <property type="entry name" value="JAB"/>
    <property type="match status" value="1"/>
</dbReference>
<dbReference type="InterPro" id="IPR037518">
    <property type="entry name" value="MPN"/>
</dbReference>
<evidence type="ECO:0000313" key="2">
    <source>
        <dbReference type="EMBL" id="EFI27819.1"/>
    </source>
</evidence>
<dbReference type="GO" id="GO:0008237">
    <property type="term" value="F:metallopeptidase activity"/>
    <property type="evidence" value="ECO:0007669"/>
    <property type="project" value="InterPro"/>
</dbReference>
<comment type="caution">
    <text evidence="2">The sequence shown here is derived from an EMBL/GenBank/DDBJ whole genome shotgun (WGS) entry which is preliminary data.</text>
</comment>
<dbReference type="Gene3D" id="3.40.140.10">
    <property type="entry name" value="Cytidine Deaminase, domain 2"/>
    <property type="match status" value="1"/>
</dbReference>
<dbReference type="OrthoDB" id="605656at2759"/>
<dbReference type="EMBL" id="AACS02000005">
    <property type="protein sequence ID" value="EFI27819.1"/>
    <property type="molecule type" value="Genomic_DNA"/>
</dbReference>
<dbReference type="MEROPS" id="M67.002"/>
<evidence type="ECO:0000313" key="3">
    <source>
        <dbReference type="Proteomes" id="UP000001861"/>
    </source>
</evidence>
<accession>D6RMU0</accession>
<dbReference type="VEuPathDB" id="FungiDB:CC1G_14743"/>
<dbReference type="SUPFAM" id="SSF102712">
    <property type="entry name" value="JAB1/MPN domain"/>
    <property type="match status" value="1"/>
</dbReference>
<evidence type="ECO:0000259" key="1">
    <source>
        <dbReference type="PROSITE" id="PS50249"/>
    </source>
</evidence>
<name>D6RMU0_COPC7</name>
<proteinExistence type="predicted"/>
<reference evidence="2 3" key="1">
    <citation type="journal article" date="2010" name="Proc. Natl. Acad. Sci. U.S.A.">
        <title>Insights into evolution of multicellular fungi from the assembled chromosomes of the mushroom Coprinopsis cinerea (Coprinus cinereus).</title>
        <authorList>
            <person name="Stajich J.E."/>
            <person name="Wilke S.K."/>
            <person name="Ahren D."/>
            <person name="Au C.H."/>
            <person name="Birren B.W."/>
            <person name="Borodovsky M."/>
            <person name="Burns C."/>
            <person name="Canback B."/>
            <person name="Casselton L.A."/>
            <person name="Cheng C.K."/>
            <person name="Deng J."/>
            <person name="Dietrich F.S."/>
            <person name="Fargo D.C."/>
            <person name="Farman M.L."/>
            <person name="Gathman A.C."/>
            <person name="Goldberg J."/>
            <person name="Guigo R."/>
            <person name="Hoegger P.J."/>
            <person name="Hooker J.B."/>
            <person name="Huggins A."/>
            <person name="James T.Y."/>
            <person name="Kamada T."/>
            <person name="Kilaru S."/>
            <person name="Kodira C."/>
            <person name="Kues U."/>
            <person name="Kupfer D."/>
            <person name="Kwan H.S."/>
            <person name="Lomsadze A."/>
            <person name="Li W."/>
            <person name="Lilly W.W."/>
            <person name="Ma L.J."/>
            <person name="Mackey A.J."/>
            <person name="Manning G."/>
            <person name="Martin F."/>
            <person name="Muraguchi H."/>
            <person name="Natvig D.O."/>
            <person name="Palmerini H."/>
            <person name="Ramesh M.A."/>
            <person name="Rehmeyer C.J."/>
            <person name="Roe B.A."/>
            <person name="Shenoy N."/>
            <person name="Stanke M."/>
            <person name="Ter-Hovhannisyan V."/>
            <person name="Tunlid A."/>
            <person name="Velagapudi R."/>
            <person name="Vision T.J."/>
            <person name="Zeng Q."/>
            <person name="Zolan M.E."/>
            <person name="Pukkila P.J."/>
        </authorList>
    </citation>
    <scope>NUCLEOTIDE SEQUENCE [LARGE SCALE GENOMIC DNA]</scope>
    <source>
        <strain evidence="3">Okayama-7 / 130 / ATCC MYA-4618 / FGSC 9003</strain>
    </source>
</reference>
<dbReference type="STRING" id="240176.D6RMU0"/>
<dbReference type="KEGG" id="cci:CC1G_14743"/>
<dbReference type="AlphaFoldDB" id="D6RMU0"/>
<dbReference type="InParanoid" id="D6RMU0"/>
<dbReference type="InterPro" id="IPR000555">
    <property type="entry name" value="JAMM/MPN+_dom"/>
</dbReference>
<keyword evidence="3" id="KW-1185">Reference proteome</keyword>
<dbReference type="GeneID" id="9379518"/>
<dbReference type="Proteomes" id="UP000001861">
    <property type="component" value="Unassembled WGS sequence"/>
</dbReference>
<dbReference type="PANTHER" id="PTHR10410">
    <property type="entry name" value="EUKARYOTIC TRANSLATION INITIATION FACTOR 3 -RELATED"/>
    <property type="match status" value="1"/>
</dbReference>
<dbReference type="InterPro" id="IPR050242">
    <property type="entry name" value="JAMM_MPN+_peptidase_M67A"/>
</dbReference>
<dbReference type="eggNOG" id="KOG1554">
    <property type="taxonomic scope" value="Eukaryota"/>
</dbReference>